<dbReference type="InterPro" id="IPR042373">
    <property type="entry name" value="TNFSF9"/>
</dbReference>
<name>F6V029_MONDO</name>
<dbReference type="GO" id="GO:0032813">
    <property type="term" value="F:tumor necrosis factor receptor superfamily binding"/>
    <property type="evidence" value="ECO:0000318"/>
    <property type="project" value="GO_Central"/>
</dbReference>
<dbReference type="PANTHER" id="PTHR15153:SF0">
    <property type="entry name" value="TUMOR NECROSIS FACTOR LIGAND SUPERFAMILY MEMBER 9"/>
    <property type="match status" value="1"/>
</dbReference>
<keyword evidence="2" id="KW-0812">Transmembrane</keyword>
<comment type="similarity">
    <text evidence="1">Belongs to the tumor necrosis factor family.</text>
</comment>
<evidence type="ECO:0000313" key="4">
    <source>
        <dbReference type="Ensembl" id="ENSMODP00000002512.3"/>
    </source>
</evidence>
<feature type="domain" description="THD" evidence="3">
    <location>
        <begin position="87"/>
        <end position="232"/>
    </location>
</feature>
<proteinExistence type="inferred from homology"/>
<dbReference type="SUPFAM" id="SSF49842">
    <property type="entry name" value="TNF-like"/>
    <property type="match status" value="1"/>
</dbReference>
<reference evidence="4 5" key="1">
    <citation type="journal article" date="2007" name="Nature">
        <title>Genome of the marsupial Monodelphis domestica reveals innovation in non-coding sequences.</title>
        <authorList>
            <person name="Mikkelsen T.S."/>
            <person name="Wakefield M.J."/>
            <person name="Aken B."/>
            <person name="Amemiya C.T."/>
            <person name="Chang J.L."/>
            <person name="Duke S."/>
            <person name="Garber M."/>
            <person name="Gentles A.J."/>
            <person name="Goodstadt L."/>
            <person name="Heger A."/>
            <person name="Jurka J."/>
            <person name="Kamal M."/>
            <person name="Mauceli E."/>
            <person name="Searle S.M."/>
            <person name="Sharpe T."/>
            <person name="Baker M.L."/>
            <person name="Batzer M.A."/>
            <person name="Benos P.V."/>
            <person name="Belov K."/>
            <person name="Clamp M."/>
            <person name="Cook A."/>
            <person name="Cuff J."/>
            <person name="Das R."/>
            <person name="Davidow L."/>
            <person name="Deakin J.E."/>
            <person name="Fazzari M.J."/>
            <person name="Glass J.L."/>
            <person name="Grabherr M."/>
            <person name="Greally J.M."/>
            <person name="Gu W."/>
            <person name="Hore T.A."/>
            <person name="Huttley G.A."/>
            <person name="Kleber M."/>
            <person name="Jirtle R.L."/>
            <person name="Koina E."/>
            <person name="Lee J.T."/>
            <person name="Mahony S."/>
            <person name="Marra M.A."/>
            <person name="Miller R.D."/>
            <person name="Nicholls R.D."/>
            <person name="Oda M."/>
            <person name="Papenfuss A.T."/>
            <person name="Parra Z.E."/>
            <person name="Pollock D.D."/>
            <person name="Ray D.A."/>
            <person name="Schein J.E."/>
            <person name="Speed T.P."/>
            <person name="Thompson K."/>
            <person name="VandeBerg J.L."/>
            <person name="Wade C.M."/>
            <person name="Walker J.A."/>
            <person name="Waters P.D."/>
            <person name="Webber C."/>
            <person name="Weidman J.R."/>
            <person name="Xie X."/>
            <person name="Zody M.C."/>
            <person name="Baldwin J."/>
            <person name="Abdouelleil A."/>
            <person name="Abdulkadir J."/>
            <person name="Abebe A."/>
            <person name="Abera B."/>
            <person name="Abreu J."/>
            <person name="Acer S.C."/>
            <person name="Aftuck L."/>
            <person name="Alexander A."/>
            <person name="An P."/>
            <person name="Anderson E."/>
            <person name="Anderson S."/>
            <person name="Arachi H."/>
            <person name="Azer M."/>
            <person name="Bachantsang P."/>
            <person name="Barry A."/>
            <person name="Bayul T."/>
            <person name="Berlin A."/>
            <person name="Bessette D."/>
            <person name="Bloom T."/>
            <person name="Bloom T."/>
            <person name="Boguslavskiy L."/>
            <person name="Bonnet C."/>
            <person name="Boukhgalter B."/>
            <person name="Bourzgui I."/>
            <person name="Brown A."/>
            <person name="Cahill P."/>
            <person name="Channer S."/>
            <person name="Cheshatsang Y."/>
            <person name="Chuda L."/>
            <person name="Citroen M."/>
            <person name="Collymore A."/>
            <person name="Cooke P."/>
            <person name="Costello M."/>
            <person name="D'Aco K."/>
            <person name="Daza R."/>
            <person name="De Haan G."/>
            <person name="DeGray S."/>
            <person name="DeMaso C."/>
            <person name="Dhargay N."/>
            <person name="Dooley K."/>
            <person name="Dooley E."/>
            <person name="Doricent M."/>
            <person name="Dorje P."/>
            <person name="Dorjee K."/>
            <person name="Dupes A."/>
            <person name="Elong R."/>
            <person name="Falk J."/>
            <person name="Farina A."/>
            <person name="Faro S."/>
            <person name="Ferguson D."/>
            <person name="Fisher S."/>
            <person name="Foley C.D."/>
            <person name="Franke A."/>
            <person name="Friedrich D."/>
            <person name="Gadbois L."/>
            <person name="Gearin G."/>
            <person name="Gearin C.R."/>
            <person name="Giannoukos G."/>
            <person name="Goode T."/>
            <person name="Graham J."/>
            <person name="Grandbois E."/>
            <person name="Grewal S."/>
            <person name="Gyaltsen K."/>
            <person name="Hafez N."/>
            <person name="Hagos B."/>
            <person name="Hall J."/>
            <person name="Henson C."/>
            <person name="Hollinger A."/>
            <person name="Honan T."/>
            <person name="Huard M.D."/>
            <person name="Hughes L."/>
            <person name="Hurhula B."/>
            <person name="Husby M.E."/>
            <person name="Kamat A."/>
            <person name="Kanga B."/>
            <person name="Kashin S."/>
            <person name="Khazanovich D."/>
            <person name="Kisner P."/>
            <person name="Lance K."/>
            <person name="Lara M."/>
            <person name="Lee W."/>
            <person name="Lennon N."/>
            <person name="Letendre F."/>
            <person name="LeVine R."/>
            <person name="Lipovsky A."/>
            <person name="Liu X."/>
            <person name="Liu J."/>
            <person name="Liu S."/>
            <person name="Lokyitsang T."/>
            <person name="Lokyitsang Y."/>
            <person name="Lubonja R."/>
            <person name="Lui A."/>
            <person name="MacDonald P."/>
            <person name="Magnisalis V."/>
            <person name="Maru K."/>
            <person name="Matthews C."/>
            <person name="McCusker W."/>
            <person name="McDonough S."/>
            <person name="Mehta T."/>
            <person name="Meldrim J."/>
            <person name="Meneus L."/>
            <person name="Mihai O."/>
            <person name="Mihalev A."/>
            <person name="Mihova T."/>
            <person name="Mittelman R."/>
            <person name="Mlenga V."/>
            <person name="Montmayeur A."/>
            <person name="Mulrain L."/>
            <person name="Navidi A."/>
            <person name="Naylor J."/>
            <person name="Negash T."/>
            <person name="Nguyen T."/>
            <person name="Nguyen N."/>
            <person name="Nicol R."/>
            <person name="Norbu C."/>
            <person name="Norbu N."/>
            <person name="Novod N."/>
            <person name="O'Neill B."/>
            <person name="Osman S."/>
            <person name="Markiewicz E."/>
            <person name="Oyono O.L."/>
            <person name="Patti C."/>
            <person name="Phunkhang P."/>
            <person name="Pierre F."/>
            <person name="Priest M."/>
            <person name="Raghuraman S."/>
            <person name="Rege F."/>
            <person name="Reyes R."/>
            <person name="Rise C."/>
            <person name="Rogov P."/>
            <person name="Ross K."/>
            <person name="Ryan E."/>
            <person name="Settipalli S."/>
            <person name="Shea T."/>
            <person name="Sherpa N."/>
            <person name="Shi L."/>
            <person name="Shih D."/>
            <person name="Sparrow T."/>
            <person name="Spaulding J."/>
            <person name="Stalker J."/>
            <person name="Stange-Thomann N."/>
            <person name="Stavropoulos S."/>
            <person name="Stone C."/>
            <person name="Strader C."/>
            <person name="Tesfaye S."/>
            <person name="Thomson T."/>
            <person name="Thoulutsang Y."/>
            <person name="Thoulutsang D."/>
            <person name="Topham K."/>
            <person name="Topping I."/>
            <person name="Tsamla T."/>
            <person name="Vassiliev H."/>
            <person name="Vo A."/>
            <person name="Wangchuk T."/>
            <person name="Wangdi T."/>
            <person name="Weiand M."/>
            <person name="Wilkinson J."/>
            <person name="Wilson A."/>
            <person name="Yadav S."/>
            <person name="Young G."/>
            <person name="Yu Q."/>
            <person name="Zembek L."/>
            <person name="Zhong D."/>
            <person name="Zimmer A."/>
            <person name="Zwirko Z."/>
            <person name="Jaffe D.B."/>
            <person name="Alvarez P."/>
            <person name="Brockman W."/>
            <person name="Butler J."/>
            <person name="Chin C."/>
            <person name="Gnerre S."/>
            <person name="MacCallum I."/>
            <person name="Graves J.A."/>
            <person name="Ponting C.P."/>
            <person name="Breen M."/>
            <person name="Samollow P.B."/>
            <person name="Lander E.S."/>
            <person name="Lindblad-Toh K."/>
        </authorList>
    </citation>
    <scope>NUCLEOTIDE SEQUENCE [LARGE SCALE GENOMIC DNA]</scope>
</reference>
<dbReference type="FunCoup" id="F6V029">
    <property type="interactions" value="238"/>
</dbReference>
<dbReference type="Pfam" id="PF00229">
    <property type="entry name" value="TNF"/>
    <property type="match status" value="1"/>
</dbReference>
<keyword evidence="2" id="KW-1133">Transmembrane helix</keyword>
<dbReference type="GO" id="GO:0005886">
    <property type="term" value="C:plasma membrane"/>
    <property type="evidence" value="ECO:0000318"/>
    <property type="project" value="GO_Central"/>
</dbReference>
<organism evidence="4 5">
    <name type="scientific">Monodelphis domestica</name>
    <name type="common">Gray short-tailed opossum</name>
    <dbReference type="NCBI Taxonomy" id="13616"/>
    <lineage>
        <taxon>Eukaryota</taxon>
        <taxon>Metazoa</taxon>
        <taxon>Chordata</taxon>
        <taxon>Craniata</taxon>
        <taxon>Vertebrata</taxon>
        <taxon>Euteleostomi</taxon>
        <taxon>Mammalia</taxon>
        <taxon>Metatheria</taxon>
        <taxon>Didelphimorphia</taxon>
        <taxon>Didelphidae</taxon>
        <taxon>Monodelphis</taxon>
    </lineage>
</organism>
<keyword evidence="5" id="KW-1185">Reference proteome</keyword>
<dbReference type="Bgee" id="ENSMODG00000002060">
    <property type="expression patterns" value="Expressed in placenta and 6 other cell types or tissues"/>
</dbReference>
<dbReference type="GeneTree" id="ENSGT00390000006244"/>
<dbReference type="SMART" id="SM00207">
    <property type="entry name" value="TNF"/>
    <property type="match status" value="1"/>
</dbReference>
<protein>
    <recommendedName>
        <fullName evidence="3">THD domain-containing protein</fullName>
    </recommendedName>
</protein>
<dbReference type="eggNOG" id="ENOG502SSK0">
    <property type="taxonomic scope" value="Eukaryota"/>
</dbReference>
<evidence type="ECO:0000259" key="3">
    <source>
        <dbReference type="SMART" id="SM00207"/>
    </source>
</evidence>
<dbReference type="Proteomes" id="UP000002280">
    <property type="component" value="Chromosome 3"/>
</dbReference>
<dbReference type="PANTHER" id="PTHR15153">
    <property type="entry name" value="TUMOR NECROSIS FACTOR LIGAND SUPERFAMILY MEMBER 9"/>
    <property type="match status" value="1"/>
</dbReference>
<dbReference type="Gene3D" id="2.60.120.40">
    <property type="match status" value="1"/>
</dbReference>
<dbReference type="GO" id="GO:0006955">
    <property type="term" value="P:immune response"/>
    <property type="evidence" value="ECO:0007669"/>
    <property type="project" value="InterPro"/>
</dbReference>
<evidence type="ECO:0000313" key="5">
    <source>
        <dbReference type="Proteomes" id="UP000002280"/>
    </source>
</evidence>
<evidence type="ECO:0000256" key="2">
    <source>
        <dbReference type="SAM" id="Phobius"/>
    </source>
</evidence>
<evidence type="ECO:0000256" key="1">
    <source>
        <dbReference type="ARBA" id="ARBA00008670"/>
    </source>
</evidence>
<dbReference type="OMA" id="GPLRWYS"/>
<dbReference type="InterPro" id="IPR008983">
    <property type="entry name" value="Tumour_necrosis_fac-like_dom"/>
</dbReference>
<dbReference type="GO" id="GO:0045585">
    <property type="term" value="P:positive regulation of cytotoxic T cell differentiation"/>
    <property type="evidence" value="ECO:0000318"/>
    <property type="project" value="GO_Central"/>
</dbReference>
<reference evidence="4" key="3">
    <citation type="submission" date="2025-09" db="UniProtKB">
        <authorList>
            <consortium name="Ensembl"/>
        </authorList>
    </citation>
    <scope>IDENTIFICATION</scope>
</reference>
<keyword evidence="2" id="KW-0472">Membrane</keyword>
<dbReference type="AlphaFoldDB" id="F6V029"/>
<reference evidence="4" key="2">
    <citation type="submission" date="2025-08" db="UniProtKB">
        <authorList>
            <consortium name="Ensembl"/>
        </authorList>
    </citation>
    <scope>IDENTIFICATION</scope>
</reference>
<feature type="transmembrane region" description="Helical" evidence="2">
    <location>
        <begin position="30"/>
        <end position="49"/>
    </location>
</feature>
<dbReference type="HOGENOM" id="CLU_095541_0_0_1"/>
<dbReference type="STRING" id="13616.ENSMODP00000002512"/>
<dbReference type="InParanoid" id="F6V029"/>
<dbReference type="InterPro" id="IPR006052">
    <property type="entry name" value="TNF_dom"/>
</dbReference>
<dbReference type="GO" id="GO:0005164">
    <property type="term" value="F:tumor necrosis factor receptor binding"/>
    <property type="evidence" value="ECO:0007669"/>
    <property type="project" value="InterPro"/>
</dbReference>
<dbReference type="Ensembl" id="ENSMODT00000002564.4">
    <property type="protein sequence ID" value="ENSMODP00000002512.3"/>
    <property type="gene ID" value="ENSMODG00000002060.4"/>
</dbReference>
<dbReference type="GO" id="GO:0042104">
    <property type="term" value="P:positive regulation of activated T cell proliferation"/>
    <property type="evidence" value="ECO:0000318"/>
    <property type="project" value="GO_Central"/>
</dbReference>
<sequence>PDLAMGANSDPENPDHLSQAPARTCRALDWFLVTAILLLAGVLAAYAVLGTNSARLPASEGLSAPRPPVQVRENPLTSTCLSSFQGPYAQLVVKDVLVQNQTLSWYSHPHLSGVFLDSQMTYDTEKDELKVGVSGLYFVYARLKLNQVVVPAYSQGTVKVSVSVGQDFGHRAVLTLSLDVGPSSPFTVTTSETSLLFLYPGDRLRLSMNTTAGDFQDWQLVSEASTFGLFRVAAR</sequence>
<accession>F6V029</accession>